<gene>
    <name evidence="2" type="ORF">ADA01nite_33400</name>
</gene>
<dbReference type="AlphaFoldDB" id="A0A511VAC0"/>
<feature type="region of interest" description="Disordered" evidence="1">
    <location>
        <begin position="1"/>
        <end position="47"/>
    </location>
</feature>
<dbReference type="EMBL" id="BJXX01000154">
    <property type="protein sequence ID" value="GEN35880.1"/>
    <property type="molecule type" value="Genomic_DNA"/>
</dbReference>
<dbReference type="RefSeq" id="WP_146811385.1">
    <property type="nucleotide sequence ID" value="NZ_BJXX01000154.1"/>
</dbReference>
<evidence type="ECO:0000256" key="1">
    <source>
        <dbReference type="SAM" id="MobiDB-lite"/>
    </source>
</evidence>
<evidence type="ECO:0000313" key="3">
    <source>
        <dbReference type="Proteomes" id="UP000321157"/>
    </source>
</evidence>
<proteinExistence type="predicted"/>
<feature type="compositionally biased region" description="Low complexity" evidence="1">
    <location>
        <begin position="23"/>
        <end position="46"/>
    </location>
</feature>
<sequence>MRVNGGIDPLFPRKLPNSNKARNSNQLNMNSNGNKPNSSSNGTGNSIFKSGRITIEAIESNPHVFSGKSANEIAEMLKKVGYDVMIQTSKKSRSGAEIIKINNHGNGRNITQVQVSPGGGRHGENPYVKISTSDQGIIKIVNGVKSTYKTDGAEKAKIIFTGGK</sequence>
<organism evidence="2 3">
    <name type="scientific">Aneurinibacillus danicus</name>
    <dbReference type="NCBI Taxonomy" id="267746"/>
    <lineage>
        <taxon>Bacteria</taxon>
        <taxon>Bacillati</taxon>
        <taxon>Bacillota</taxon>
        <taxon>Bacilli</taxon>
        <taxon>Bacillales</taxon>
        <taxon>Paenibacillaceae</taxon>
        <taxon>Aneurinibacillus group</taxon>
        <taxon>Aneurinibacillus</taxon>
    </lineage>
</organism>
<protein>
    <submittedName>
        <fullName evidence="2">Uncharacterized protein</fullName>
    </submittedName>
</protein>
<reference evidence="2 3" key="1">
    <citation type="submission" date="2019-07" db="EMBL/GenBank/DDBJ databases">
        <title>Whole genome shotgun sequence of Aneurinibacillus danicus NBRC 102444.</title>
        <authorList>
            <person name="Hosoyama A."/>
            <person name="Uohara A."/>
            <person name="Ohji S."/>
            <person name="Ichikawa N."/>
        </authorList>
    </citation>
    <scope>NUCLEOTIDE SEQUENCE [LARGE SCALE GENOMIC DNA]</scope>
    <source>
        <strain evidence="2 3">NBRC 102444</strain>
    </source>
</reference>
<dbReference type="OrthoDB" id="2662657at2"/>
<comment type="caution">
    <text evidence="2">The sequence shown here is derived from an EMBL/GenBank/DDBJ whole genome shotgun (WGS) entry which is preliminary data.</text>
</comment>
<keyword evidence="3" id="KW-1185">Reference proteome</keyword>
<dbReference type="Proteomes" id="UP000321157">
    <property type="component" value="Unassembled WGS sequence"/>
</dbReference>
<name>A0A511VAC0_9BACL</name>
<accession>A0A511VAC0</accession>
<evidence type="ECO:0000313" key="2">
    <source>
        <dbReference type="EMBL" id="GEN35880.1"/>
    </source>
</evidence>